<keyword evidence="3 9" id="KW-0328">Glycosyltransferase</keyword>
<feature type="binding site" evidence="9">
    <location>
        <position position="111"/>
    </location>
    <ligand>
        <name>anthranilate</name>
        <dbReference type="ChEBI" id="CHEBI:16567"/>
        <label>1</label>
    </ligand>
</feature>
<dbReference type="NCBIfam" id="TIGR01245">
    <property type="entry name" value="trpD"/>
    <property type="match status" value="1"/>
</dbReference>
<feature type="binding site" evidence="9">
    <location>
        <position position="80"/>
    </location>
    <ligand>
        <name>anthranilate</name>
        <dbReference type="ChEBI" id="CHEBI:16567"/>
        <label>1</label>
    </ligand>
</feature>
<comment type="subunit">
    <text evidence="9">Homodimer.</text>
</comment>
<dbReference type="Gene3D" id="3.40.1030.10">
    <property type="entry name" value="Nucleoside phosphorylase/phosphoribosyltransferase catalytic domain"/>
    <property type="match status" value="1"/>
</dbReference>
<gene>
    <name evidence="9" type="primary">trpD</name>
    <name evidence="12" type="ordered locus">Psta_4313</name>
</gene>
<feature type="binding site" evidence="9">
    <location>
        <begin position="90"/>
        <end position="93"/>
    </location>
    <ligand>
        <name>5-phospho-alpha-D-ribose 1-diphosphate</name>
        <dbReference type="ChEBI" id="CHEBI:58017"/>
    </ligand>
</feature>
<dbReference type="GO" id="GO:0000162">
    <property type="term" value="P:L-tryptophan biosynthetic process"/>
    <property type="evidence" value="ECO:0007669"/>
    <property type="project" value="UniProtKB-UniRule"/>
</dbReference>
<evidence type="ECO:0000256" key="4">
    <source>
        <dbReference type="ARBA" id="ARBA00022679"/>
    </source>
</evidence>
<evidence type="ECO:0000256" key="8">
    <source>
        <dbReference type="ARBA" id="ARBA00061188"/>
    </source>
</evidence>
<keyword evidence="5 9" id="KW-0822">Tryptophan biosynthesis</keyword>
<dbReference type="OrthoDB" id="9806430at2"/>
<feature type="binding site" evidence="9">
    <location>
        <position position="225"/>
    </location>
    <ligand>
        <name>Mg(2+)</name>
        <dbReference type="ChEBI" id="CHEBI:18420"/>
        <label>2</label>
    </ligand>
</feature>
<dbReference type="InterPro" id="IPR017459">
    <property type="entry name" value="Glycosyl_Trfase_fam3_N_dom"/>
</dbReference>
<dbReference type="AlphaFoldDB" id="D2R4Z9"/>
<feature type="binding site" evidence="9">
    <location>
        <position position="120"/>
    </location>
    <ligand>
        <name>5-phospho-alpha-D-ribose 1-diphosphate</name>
        <dbReference type="ChEBI" id="CHEBI:58017"/>
    </ligand>
</feature>
<feature type="binding site" evidence="9">
    <location>
        <position position="226"/>
    </location>
    <ligand>
        <name>Mg(2+)</name>
        <dbReference type="ChEBI" id="CHEBI:18420"/>
        <label>1</label>
    </ligand>
</feature>
<dbReference type="PANTHER" id="PTHR43285:SF2">
    <property type="entry name" value="ANTHRANILATE PHOSPHORIBOSYLTRANSFERASE"/>
    <property type="match status" value="1"/>
</dbReference>
<keyword evidence="9" id="KW-0479">Metal-binding</keyword>
<dbReference type="InterPro" id="IPR000312">
    <property type="entry name" value="Glycosyl_Trfase_fam3"/>
</dbReference>
<evidence type="ECO:0000256" key="5">
    <source>
        <dbReference type="ARBA" id="ARBA00022822"/>
    </source>
</evidence>
<dbReference type="EC" id="2.4.2.18" evidence="9"/>
<evidence type="ECO:0000313" key="12">
    <source>
        <dbReference type="EMBL" id="ADB18961.1"/>
    </source>
</evidence>
<dbReference type="Pfam" id="PF00591">
    <property type="entry name" value="Glycos_transf_3"/>
    <property type="match status" value="1"/>
</dbReference>
<dbReference type="Gene3D" id="1.20.970.10">
    <property type="entry name" value="Transferase, Pyrimidine Nucleoside Phosphorylase, Chain C"/>
    <property type="match status" value="1"/>
</dbReference>
<keyword evidence="9" id="KW-0460">Magnesium</keyword>
<feature type="binding site" evidence="9">
    <location>
        <position position="226"/>
    </location>
    <ligand>
        <name>Mg(2+)</name>
        <dbReference type="ChEBI" id="CHEBI:18420"/>
        <label>2</label>
    </ligand>
</feature>
<dbReference type="SUPFAM" id="SSF52418">
    <property type="entry name" value="Nucleoside phosphorylase/phosphoribosyltransferase catalytic domain"/>
    <property type="match status" value="1"/>
</dbReference>
<comment type="catalytic activity">
    <reaction evidence="7 9">
        <text>N-(5-phospho-beta-D-ribosyl)anthranilate + diphosphate = 5-phospho-alpha-D-ribose 1-diphosphate + anthranilate</text>
        <dbReference type="Rhea" id="RHEA:11768"/>
        <dbReference type="ChEBI" id="CHEBI:16567"/>
        <dbReference type="ChEBI" id="CHEBI:18277"/>
        <dbReference type="ChEBI" id="CHEBI:33019"/>
        <dbReference type="ChEBI" id="CHEBI:58017"/>
        <dbReference type="EC" id="2.4.2.18"/>
    </reaction>
</comment>
<dbReference type="UniPathway" id="UPA00035">
    <property type="reaction ID" value="UER00041"/>
</dbReference>
<evidence type="ECO:0000259" key="11">
    <source>
        <dbReference type="Pfam" id="PF02885"/>
    </source>
</evidence>
<evidence type="ECO:0000256" key="6">
    <source>
        <dbReference type="ARBA" id="ARBA00023141"/>
    </source>
</evidence>
<evidence type="ECO:0000256" key="2">
    <source>
        <dbReference type="ARBA" id="ARBA00022605"/>
    </source>
</evidence>
<keyword evidence="2 9" id="KW-0028">Amino-acid biosynthesis</keyword>
<comment type="caution">
    <text evidence="9">Lacks conserved residue(s) required for the propagation of feature annotation.</text>
</comment>
<comment type="pathway">
    <text evidence="1 9">Amino-acid biosynthesis; L-tryptophan biosynthesis; L-tryptophan from chorismate: step 2/5.</text>
</comment>
<dbReference type="EMBL" id="CP001848">
    <property type="protein sequence ID" value="ADB18961.1"/>
    <property type="molecule type" value="Genomic_DNA"/>
</dbReference>
<name>D2R4Z9_PIRSD</name>
<dbReference type="STRING" id="530564.Psta_4313"/>
<organism evidence="12 13">
    <name type="scientific">Pirellula staleyi (strain ATCC 27377 / DSM 6068 / ICPB 4128)</name>
    <name type="common">Pirella staleyi</name>
    <dbReference type="NCBI Taxonomy" id="530564"/>
    <lineage>
        <taxon>Bacteria</taxon>
        <taxon>Pseudomonadati</taxon>
        <taxon>Planctomycetota</taxon>
        <taxon>Planctomycetia</taxon>
        <taxon>Pirellulales</taxon>
        <taxon>Pirellulaceae</taxon>
        <taxon>Pirellula</taxon>
    </lineage>
</organism>
<feature type="binding site" evidence="9">
    <location>
        <position position="92"/>
    </location>
    <ligand>
        <name>Mg(2+)</name>
        <dbReference type="ChEBI" id="CHEBI:18420"/>
        <label>1</label>
    </ligand>
</feature>
<dbReference type="InterPro" id="IPR035902">
    <property type="entry name" value="Nuc_phospho_transferase"/>
</dbReference>
<dbReference type="HOGENOM" id="CLU_034315_2_1_0"/>
<comment type="cofactor">
    <cofactor evidence="9">
        <name>Mg(2+)</name>
        <dbReference type="ChEBI" id="CHEBI:18420"/>
    </cofactor>
    <text evidence="9">Binds 2 magnesium ions per monomer.</text>
</comment>
<evidence type="ECO:0000256" key="9">
    <source>
        <dbReference type="HAMAP-Rule" id="MF_00211"/>
    </source>
</evidence>
<dbReference type="GO" id="GO:0004048">
    <property type="term" value="F:anthranilate phosphoribosyltransferase activity"/>
    <property type="evidence" value="ECO:0007669"/>
    <property type="project" value="UniProtKB-UniRule"/>
</dbReference>
<feature type="domain" description="Glycosyl transferase family 3" evidence="10">
    <location>
        <begin position="74"/>
        <end position="329"/>
    </location>
</feature>
<dbReference type="Proteomes" id="UP000001887">
    <property type="component" value="Chromosome"/>
</dbReference>
<dbReference type="InterPro" id="IPR005940">
    <property type="entry name" value="Anthranilate_Pribosyl_Tfrase"/>
</dbReference>
<feature type="binding site" evidence="9">
    <location>
        <position position="80"/>
    </location>
    <ligand>
        <name>5-phospho-alpha-D-ribose 1-diphosphate</name>
        <dbReference type="ChEBI" id="CHEBI:58017"/>
    </ligand>
</feature>
<dbReference type="SUPFAM" id="SSF47648">
    <property type="entry name" value="Nucleoside phosphorylase/phosphoribosyltransferase N-terminal domain"/>
    <property type="match status" value="1"/>
</dbReference>
<dbReference type="Pfam" id="PF02885">
    <property type="entry name" value="Glycos_trans_3N"/>
    <property type="match status" value="1"/>
</dbReference>
<accession>D2R4Z9</accession>
<sequence>MLLEAIERVERGEHLSQPEMREVVSLLMLGRASDLEIERLLLGLRAKGEAADEIAGAAAAMRDHMVPIRHSRPVVIDTCGTGGDGSGTFNISTAAAIVTAASGVAVAKHGNRSISSRSGSADVLAVLGIKVDAPVEVVEHCFEELGICFCFAVHLHPAMKHVGPTRKRLAVPTIFNLLGPLCNPAGAPFQVLGVGKPHLRPLLASAIARLGTRHSLVVSGDDGLDEVTLETTTRVSEVQGDSSSGGAEVTERTLEPEKFGLPRAGKETMQIDGPEGSAKIIAAILEGERGACRDVVVLNAAAALWTSGIDRSELVCAEIAAESIDSGKAKKLLAQWQSMSHRAS</sequence>
<evidence type="ECO:0000256" key="3">
    <source>
        <dbReference type="ARBA" id="ARBA00022676"/>
    </source>
</evidence>
<dbReference type="GO" id="GO:0005829">
    <property type="term" value="C:cytosol"/>
    <property type="evidence" value="ECO:0007669"/>
    <property type="project" value="TreeGrafter"/>
</dbReference>
<keyword evidence="4 9" id="KW-0808">Transferase</keyword>
<feature type="domain" description="Glycosyl transferase family 3 N-terminal" evidence="11">
    <location>
        <begin position="4"/>
        <end position="65"/>
    </location>
</feature>
<dbReference type="KEGG" id="psl:Psta_4313"/>
<protein>
    <recommendedName>
        <fullName evidence="9">Anthranilate phosphoribosyltransferase</fullName>
        <ecNumber evidence="9">2.4.2.18</ecNumber>
    </recommendedName>
</protein>
<feature type="binding site" evidence="9">
    <location>
        <begin position="83"/>
        <end position="84"/>
    </location>
    <ligand>
        <name>5-phospho-alpha-D-ribose 1-diphosphate</name>
        <dbReference type="ChEBI" id="CHEBI:58017"/>
    </ligand>
</feature>
<dbReference type="GO" id="GO:0000287">
    <property type="term" value="F:magnesium ion binding"/>
    <property type="evidence" value="ECO:0007669"/>
    <property type="project" value="UniProtKB-UniRule"/>
</dbReference>
<evidence type="ECO:0000256" key="7">
    <source>
        <dbReference type="ARBA" id="ARBA00052328"/>
    </source>
</evidence>
<dbReference type="FunFam" id="3.40.1030.10:FF:000002">
    <property type="entry name" value="Anthranilate phosphoribosyltransferase"/>
    <property type="match status" value="1"/>
</dbReference>
<comment type="function">
    <text evidence="9">Catalyzes the transfer of the phosphoribosyl group of 5-phosphorylribose-1-pyrophosphate (PRPP) to anthranilate to yield N-(5'-phosphoribosyl)-anthranilate (PRA).</text>
</comment>
<reference evidence="12 13" key="1">
    <citation type="journal article" date="2009" name="Stand. Genomic Sci.">
        <title>Complete genome sequence of Pirellula staleyi type strain (ATCC 27377).</title>
        <authorList>
            <person name="Clum A."/>
            <person name="Tindall B.J."/>
            <person name="Sikorski J."/>
            <person name="Ivanova N."/>
            <person name="Mavrommatis K."/>
            <person name="Lucas S."/>
            <person name="Glavina del Rio T."/>
            <person name="Nolan M."/>
            <person name="Chen F."/>
            <person name="Tice H."/>
            <person name="Pitluck S."/>
            <person name="Cheng J.F."/>
            <person name="Chertkov O."/>
            <person name="Brettin T."/>
            <person name="Han C."/>
            <person name="Detter J.C."/>
            <person name="Kuske C."/>
            <person name="Bruce D."/>
            <person name="Goodwin L."/>
            <person name="Ovchinikova G."/>
            <person name="Pati A."/>
            <person name="Mikhailova N."/>
            <person name="Chen A."/>
            <person name="Palaniappan K."/>
            <person name="Land M."/>
            <person name="Hauser L."/>
            <person name="Chang Y.J."/>
            <person name="Jeffries C.D."/>
            <person name="Chain P."/>
            <person name="Rohde M."/>
            <person name="Goker M."/>
            <person name="Bristow J."/>
            <person name="Eisen J.A."/>
            <person name="Markowitz V."/>
            <person name="Hugenholtz P."/>
            <person name="Kyrpides N.C."/>
            <person name="Klenk H.P."/>
            <person name="Lapidus A."/>
        </authorList>
    </citation>
    <scope>NUCLEOTIDE SEQUENCE [LARGE SCALE GENOMIC DNA]</scope>
    <source>
        <strain evidence="13">ATCC 27377 / DSM 6068 / ICPB 4128</strain>
    </source>
</reference>
<dbReference type="HAMAP" id="MF_00211">
    <property type="entry name" value="TrpD"/>
    <property type="match status" value="1"/>
</dbReference>
<keyword evidence="6 9" id="KW-0057">Aromatic amino acid biosynthesis</keyword>
<evidence type="ECO:0000313" key="13">
    <source>
        <dbReference type="Proteomes" id="UP000001887"/>
    </source>
</evidence>
<feature type="binding site" evidence="9">
    <location>
        <position position="166"/>
    </location>
    <ligand>
        <name>anthranilate</name>
        <dbReference type="ChEBI" id="CHEBI:16567"/>
        <label>2</label>
    </ligand>
</feature>
<comment type="similarity">
    <text evidence="9">Belongs to the anthranilate phosphoribosyltransferase family.</text>
</comment>
<comment type="similarity">
    <text evidence="8">In the C-terminal section; belongs to the anthranilate phosphoribosyltransferase family.</text>
</comment>
<dbReference type="InterPro" id="IPR036320">
    <property type="entry name" value="Glycosyl_Trfase_fam3_N_dom_sf"/>
</dbReference>
<dbReference type="PANTHER" id="PTHR43285">
    <property type="entry name" value="ANTHRANILATE PHOSPHORIBOSYLTRANSFERASE"/>
    <property type="match status" value="1"/>
</dbReference>
<feature type="binding site" evidence="9">
    <location>
        <begin position="108"/>
        <end position="116"/>
    </location>
    <ligand>
        <name>5-phospho-alpha-D-ribose 1-diphosphate</name>
        <dbReference type="ChEBI" id="CHEBI:58017"/>
    </ligand>
</feature>
<feature type="binding site" evidence="9">
    <location>
        <position position="88"/>
    </location>
    <ligand>
        <name>5-phospho-alpha-D-ribose 1-diphosphate</name>
        <dbReference type="ChEBI" id="CHEBI:58017"/>
    </ligand>
</feature>
<evidence type="ECO:0000259" key="10">
    <source>
        <dbReference type="Pfam" id="PF00591"/>
    </source>
</evidence>
<proteinExistence type="inferred from homology"/>
<keyword evidence="13" id="KW-1185">Reference proteome</keyword>
<evidence type="ECO:0000256" key="1">
    <source>
        <dbReference type="ARBA" id="ARBA00004907"/>
    </source>
</evidence>
<dbReference type="eggNOG" id="COG0547">
    <property type="taxonomic scope" value="Bacteria"/>
</dbReference>